<sequence>MVPKTATTTETKTITRTIHYVDKVTNQTVKEDVVQPVTLSRTKTENKVTGVVTYGEWTTGNWDEKVSPSVENYGPAETATVSSATVTSVSKDETVVVKYPQATEDVKETKTVTRTIKYVDKANETTEVASPVTQTVELTRTNKRNKVTKVVTEGTWSTGN</sequence>
<dbReference type="Proteomes" id="UP000743672">
    <property type="component" value="Unassembled WGS sequence"/>
</dbReference>
<organism evidence="2 3">
    <name type="scientific">Streptococcus pseudopneumoniae</name>
    <dbReference type="NCBI Taxonomy" id="257758"/>
    <lineage>
        <taxon>Bacteria</taxon>
        <taxon>Bacillati</taxon>
        <taxon>Bacillota</taxon>
        <taxon>Bacilli</taxon>
        <taxon>Lactobacillales</taxon>
        <taxon>Streptococcaceae</taxon>
        <taxon>Streptococcus</taxon>
    </lineage>
</organism>
<dbReference type="Pfam" id="PF17966">
    <property type="entry name" value="Muc_B2"/>
    <property type="match status" value="2"/>
</dbReference>
<evidence type="ECO:0000313" key="2">
    <source>
        <dbReference type="EMBL" id="MBF9674000.1"/>
    </source>
</evidence>
<gene>
    <name evidence="2" type="ORF">IAI20_07880</name>
</gene>
<feature type="domain" description="Mub B2-like" evidence="1">
    <location>
        <begin position="104"/>
        <end position="158"/>
    </location>
</feature>
<dbReference type="PANTHER" id="PTHR36287">
    <property type="match status" value="1"/>
</dbReference>
<accession>A0AAW4C9E0</accession>
<dbReference type="AlphaFoldDB" id="A0AAW4C9E0"/>
<dbReference type="RefSeq" id="WP_196313387.1">
    <property type="nucleotide sequence ID" value="NZ_JACSZI010000036.1"/>
</dbReference>
<evidence type="ECO:0000313" key="3">
    <source>
        <dbReference type="Proteomes" id="UP000743672"/>
    </source>
</evidence>
<dbReference type="InterPro" id="IPR041495">
    <property type="entry name" value="Mub_B2"/>
</dbReference>
<feature type="domain" description="Mub B2-like" evidence="1">
    <location>
        <begin position="6"/>
        <end position="101"/>
    </location>
</feature>
<reference evidence="2" key="1">
    <citation type="journal article" date="2020" name="J. Clin. Microbiol.">
        <title>Streptococcus pseudopneumoniae: Use of whole genome sequences to validate methods used for identification.</title>
        <authorList>
            <person name="Jensen C.S."/>
            <person name="Iversen K.H."/>
            <person name="Dargis R."/>
            <person name="Shewmaker P."/>
            <person name="Rasmussen S."/>
            <person name="Christensen J.J."/>
            <person name="Nielsen X.C."/>
        </authorList>
    </citation>
    <scope>NUCLEOTIDE SEQUENCE</scope>
    <source>
        <strain evidence="2">256-03</strain>
    </source>
</reference>
<name>A0AAW4C9E0_9STRE</name>
<dbReference type="Gene3D" id="2.60.40.4300">
    <property type="match status" value="2"/>
</dbReference>
<evidence type="ECO:0000259" key="1">
    <source>
        <dbReference type="Pfam" id="PF17966"/>
    </source>
</evidence>
<protein>
    <submittedName>
        <fullName evidence="2">Cell surface protein</fullName>
    </submittedName>
</protein>
<proteinExistence type="predicted"/>
<comment type="caution">
    <text evidence="2">The sequence shown here is derived from an EMBL/GenBank/DDBJ whole genome shotgun (WGS) entry which is preliminary data.</text>
</comment>
<dbReference type="PANTHER" id="PTHR36287:SF1">
    <property type="entry name" value="PROLINE-RICH PROTEIN 13"/>
    <property type="match status" value="1"/>
</dbReference>
<dbReference type="EMBL" id="JACSZI010000036">
    <property type="protein sequence ID" value="MBF9674000.1"/>
    <property type="molecule type" value="Genomic_DNA"/>
</dbReference>